<name>A0ABD2ZKW2_9GENT</name>
<keyword evidence="2" id="KW-1133">Transmembrane helix</keyword>
<evidence type="ECO:0000313" key="3">
    <source>
        <dbReference type="EMBL" id="KAL3519638.1"/>
    </source>
</evidence>
<keyword evidence="4" id="KW-1185">Reference proteome</keyword>
<evidence type="ECO:0000256" key="2">
    <source>
        <dbReference type="SAM" id="Phobius"/>
    </source>
</evidence>
<evidence type="ECO:0000256" key="1">
    <source>
        <dbReference type="SAM" id="MobiDB-lite"/>
    </source>
</evidence>
<keyword evidence="2" id="KW-0812">Transmembrane</keyword>
<feature type="transmembrane region" description="Helical" evidence="2">
    <location>
        <begin position="12"/>
        <end position="43"/>
    </location>
</feature>
<gene>
    <name evidence="3" type="ORF">ACH5RR_017787</name>
</gene>
<dbReference type="PANTHER" id="PTHR37746">
    <property type="entry name" value="TRANSMEMBRANE PROTEIN"/>
    <property type="match status" value="1"/>
</dbReference>
<accession>A0ABD2ZKW2</accession>
<dbReference type="PANTHER" id="PTHR37746:SF1">
    <property type="entry name" value="TRANSMEMBRANE PROTEIN"/>
    <property type="match status" value="1"/>
</dbReference>
<feature type="region of interest" description="Disordered" evidence="1">
    <location>
        <begin position="59"/>
        <end position="96"/>
    </location>
</feature>
<proteinExistence type="predicted"/>
<evidence type="ECO:0000313" key="4">
    <source>
        <dbReference type="Proteomes" id="UP001630127"/>
    </source>
</evidence>
<feature type="compositionally biased region" description="Polar residues" evidence="1">
    <location>
        <begin position="78"/>
        <end position="96"/>
    </location>
</feature>
<reference evidence="3 4" key="1">
    <citation type="submission" date="2024-11" db="EMBL/GenBank/DDBJ databases">
        <title>A near-complete genome assembly of Cinchona calisaya.</title>
        <authorList>
            <person name="Lian D.C."/>
            <person name="Zhao X.W."/>
            <person name="Wei L."/>
        </authorList>
    </citation>
    <scope>NUCLEOTIDE SEQUENCE [LARGE SCALE GENOMIC DNA]</scope>
    <source>
        <tissue evidence="3">Nenye</tissue>
    </source>
</reference>
<dbReference type="AlphaFoldDB" id="A0ABD2ZKW2"/>
<keyword evidence="2" id="KW-0472">Membrane</keyword>
<organism evidence="3 4">
    <name type="scientific">Cinchona calisaya</name>
    <dbReference type="NCBI Taxonomy" id="153742"/>
    <lineage>
        <taxon>Eukaryota</taxon>
        <taxon>Viridiplantae</taxon>
        <taxon>Streptophyta</taxon>
        <taxon>Embryophyta</taxon>
        <taxon>Tracheophyta</taxon>
        <taxon>Spermatophyta</taxon>
        <taxon>Magnoliopsida</taxon>
        <taxon>eudicotyledons</taxon>
        <taxon>Gunneridae</taxon>
        <taxon>Pentapetalae</taxon>
        <taxon>asterids</taxon>
        <taxon>lamiids</taxon>
        <taxon>Gentianales</taxon>
        <taxon>Rubiaceae</taxon>
        <taxon>Cinchonoideae</taxon>
        <taxon>Cinchoneae</taxon>
        <taxon>Cinchona</taxon>
    </lineage>
</organism>
<sequence length="219" mass="24909">MTFTDPLFSTIITLYILILLYFPTLFLAVIFSPVLISTSILLFSLLRLGAIQRTTSQKENNSLSPEFNSADDDRRWVSSKSNQITESGPGSEFSNGPSSFYADSFVEWDVRAPLEVIYEEYEGEEEDDEDDVREEKRDAQMGIIERYASLAKFYPETDDSDTSSEEDFAAIRYWDSPESVCHRWEGEDRDGLIEIALDGKGYSDGEEDNLIEIDLSPAR</sequence>
<dbReference type="EMBL" id="JBJUIK010000008">
    <property type="protein sequence ID" value="KAL3519638.1"/>
    <property type="molecule type" value="Genomic_DNA"/>
</dbReference>
<comment type="caution">
    <text evidence="3">The sequence shown here is derived from an EMBL/GenBank/DDBJ whole genome shotgun (WGS) entry which is preliminary data.</text>
</comment>
<dbReference type="Proteomes" id="UP001630127">
    <property type="component" value="Unassembled WGS sequence"/>
</dbReference>
<protein>
    <submittedName>
        <fullName evidence="3">Uncharacterized protein</fullName>
    </submittedName>
</protein>